<comment type="pathway">
    <text evidence="3">Protein modification; protein ubiquitination.</text>
</comment>
<evidence type="ECO:0000259" key="27">
    <source>
        <dbReference type="PROSITE" id="PS50927"/>
    </source>
</evidence>
<evidence type="ECO:0000256" key="4">
    <source>
        <dbReference type="ARBA" id="ARBA00022527"/>
    </source>
</evidence>
<comment type="catalytic activity">
    <reaction evidence="1">
        <text>S-ubiquitinyl-[E2 ubiquitin-conjugating enzyme]-L-cysteine + [acceptor protein]-L-lysine = [E2 ubiquitin-conjugating enzyme]-L-cysteine + N(6)-ubiquitinyl-[acceptor protein]-L-lysine.</text>
        <dbReference type="EC" id="2.3.2.27"/>
    </reaction>
</comment>
<dbReference type="Gene3D" id="3.30.40.10">
    <property type="entry name" value="Zinc/RING finger domain, C3HC4 (zinc finger)"/>
    <property type="match status" value="1"/>
</dbReference>
<dbReference type="InterPro" id="IPR036426">
    <property type="entry name" value="Bulb-type_lectin_dom_sf"/>
</dbReference>
<keyword evidence="20" id="KW-0325">Glycoprotein</keyword>
<dbReference type="InterPro" id="IPR016024">
    <property type="entry name" value="ARM-type_fold"/>
</dbReference>
<evidence type="ECO:0000256" key="24">
    <source>
        <dbReference type="SAM" id="MobiDB-lite"/>
    </source>
</evidence>
<dbReference type="GO" id="GO:0004674">
    <property type="term" value="F:protein serine/threonine kinase activity"/>
    <property type="evidence" value="ECO:0007669"/>
    <property type="project" value="UniProtKB-KW"/>
</dbReference>
<keyword evidence="8 25" id="KW-0812">Transmembrane</keyword>
<evidence type="ECO:0000313" key="29">
    <source>
        <dbReference type="EMBL" id="WVZ77191.1"/>
    </source>
</evidence>
<keyword evidence="17 25" id="KW-0472">Membrane</keyword>
<feature type="transmembrane region" description="Helical" evidence="25">
    <location>
        <begin position="1250"/>
        <end position="1269"/>
    </location>
</feature>
<evidence type="ECO:0000256" key="9">
    <source>
        <dbReference type="ARBA" id="ARBA00022729"/>
    </source>
</evidence>
<evidence type="ECO:0000259" key="28">
    <source>
        <dbReference type="PROSITE" id="PS51698"/>
    </source>
</evidence>
<dbReference type="PROSITE" id="PS50011">
    <property type="entry name" value="PROTEIN_KINASE_DOM"/>
    <property type="match status" value="1"/>
</dbReference>
<dbReference type="CDD" id="cd01098">
    <property type="entry name" value="PAN_AP_plant"/>
    <property type="match status" value="1"/>
</dbReference>
<evidence type="ECO:0000256" key="10">
    <source>
        <dbReference type="ARBA" id="ARBA00022734"/>
    </source>
</evidence>
<dbReference type="InterPro" id="IPR058678">
    <property type="entry name" value="ARM_PUB"/>
</dbReference>
<keyword evidence="6" id="KW-0597">Phosphoprotein</keyword>
<dbReference type="InterPro" id="IPR003613">
    <property type="entry name" value="Ubox_domain"/>
</dbReference>
<dbReference type="PANTHER" id="PTHR47976:SF110">
    <property type="entry name" value="RECEPTOR-LIKE SERINE_THREONINE-PROTEIN KINASE"/>
    <property type="match status" value="1"/>
</dbReference>
<dbReference type="PROSITE" id="PS51698">
    <property type="entry name" value="U_BOX"/>
    <property type="match status" value="1"/>
</dbReference>
<feature type="domain" description="U-box" evidence="28">
    <location>
        <begin position="298"/>
        <end position="372"/>
    </location>
</feature>
<dbReference type="Gene3D" id="1.10.510.10">
    <property type="entry name" value="Transferase(Phosphotransferase) domain 1"/>
    <property type="match status" value="1"/>
</dbReference>
<dbReference type="Pfam" id="PF01453">
    <property type="entry name" value="B_lectin"/>
    <property type="match status" value="1"/>
</dbReference>
<keyword evidence="14" id="KW-0833">Ubl conjugation pathway</keyword>
<dbReference type="GO" id="GO:0030246">
    <property type="term" value="F:carbohydrate binding"/>
    <property type="evidence" value="ECO:0007669"/>
    <property type="project" value="UniProtKB-KW"/>
</dbReference>
<dbReference type="PROSITE" id="PS50927">
    <property type="entry name" value="BULB_LECTIN"/>
    <property type="match status" value="1"/>
</dbReference>
<dbReference type="InterPro" id="IPR000719">
    <property type="entry name" value="Prot_kinase_dom"/>
</dbReference>
<dbReference type="CDD" id="cd00028">
    <property type="entry name" value="B_lectin"/>
    <property type="match status" value="1"/>
</dbReference>
<sequence>MAAAPAASSPVEFLLRRPSLRQRRRPPLAGAFFAPTGLSGAPLLRALASLAADLLAAPRPPSQRRNLDALMRRLALLSALLDSLLSSPLSDDAGDAANLCFRELYVVLFRADLLVSYVASAGRAWALLRAPHLAASFRDLDAELAVVLDVLPTASLRLSPDAREHLELLRARCRRRAPAQYHDPAEAALWDRLLAALRLFELGQPPDPPRLQSLLAQIGISDAASCRAEIEYLEEQILSQEEDADLPLIGGVVALLRYCLFSLFDPASTKAPPRAWPSAGDRQRLLSWSCCSDDSSFSVPKEFSCPISLDLMRDPVVVSTGQTYDRPSIIQWIEEGHSTCPNSGQALADNRLVPNRALRSLISQWCAVHGFQFDSLESNEGMIECVAASCSSKAAIEANKATARILMGMLVEGSDSARPVAAREIRLLAKTGKQNRAFIAELGAIPLLCKLLQSSDWMAQENAVTALLNLSIYEPNKTRIMEQEGCLQLIVSVLKYGWTTEAKENAAATLFSLSVVHDYKKKIMSEPGAVEELAAMLTKGTPRGKKDAVMALFNLSTHPESSGRMLESSAVVALIEALRNDTVSEEAAGALALLMKQPTIVHLVGSSETVITSLVGLMRRGTPKGKENAVSALYEICRRGGSTLAQRVARIPGLNTVIQNITLTGTKRAKKKASLIVRMCQRSQMPSALALGSTLTVVDHSLVGNTTLRRAASFGSGELSNPVSISISPPDKLSKHHVCLPSSISELTSQLFHCRDQKITRSAKIFMSSPRIQKPAMPRFESLLLIFILSISFSQAWYIDYPSPIANLPSLWTNNEATISYNTTYDDGSAIRAILVRQMPAGFGPSFGCGFICTAPCNVFLFAVFFMSIGGPNGPAFNASATPRVVWTANRYRPVKENASVQFTKDGNLILRDFDGSLVWSTNTSGSPVVGMNLAETGNLILFNMMGKTVWESFAHPTDTLLIGQSLWQGKRLSSTSLVTNSTQGQFYLTVLDNGLYAFIDADSPQFYYQKSFNITNAIVQSKTNISSFRAKNSTAYVSFLQGSFSAFLSSNNTDIKLFDISLPLPYSAQFMSLEDDGHLRVYRWDGFSWKALADVLQVHPDECAYPTVCGEYGICSRGQCSCPSANSDDDFFHQLDDRQPNLGCSLEIPLSCDLIQYHQLLPLPNVTYFNFAYNWTTDEESCKEACLKACSCKAVFFRHQNVSNGSCFLVPKIFSLMNYQPDVVGNNLSAYVKVQTLPLPSSKKINATAYHIGVPVLVAVVCLLILMIRRTIVKRMEEDDPFKGVPGMPTRFSYKQLREATNNFSKKLGQGGFGPVYEGKLGNVKIAVKCLRDIGHGKEEFMAEVITIGSIHHINLVRLIGYCSDKFHRLLVYEHMSNGSLDKWIFIKHQTGSLSWATRYKIILDIAKGLAYLHEECRQKIAHLDIKPGNILLDDKFNAKISDFGLAKLIDRDQSHVMTKIRGTRGYLAPEWLSSTITEKADIYSFGVVVLEIVSGRKNLENNQPEGTANLINTLQEKIKVGQVLDIVGYQAEDIESHGSEMTEVIKIAAWCLQRDCSKRPAMSQVVKVLEGNMETESTSGCDATGRDDVFDASSPLSPVPVSAR</sequence>
<keyword evidence="5" id="KW-0245">EGF-like domain</keyword>
<evidence type="ECO:0000256" key="6">
    <source>
        <dbReference type="ARBA" id="ARBA00022553"/>
    </source>
</evidence>
<evidence type="ECO:0000256" key="5">
    <source>
        <dbReference type="ARBA" id="ARBA00022536"/>
    </source>
</evidence>
<evidence type="ECO:0000256" key="2">
    <source>
        <dbReference type="ARBA" id="ARBA00004479"/>
    </source>
</evidence>
<gene>
    <name evidence="29" type="ORF">U9M48_025086</name>
</gene>
<dbReference type="InterPro" id="IPR011989">
    <property type="entry name" value="ARM-like"/>
</dbReference>
<accession>A0AAQ3TPU9</accession>
<dbReference type="FunFam" id="1.25.10.10:FF:000423">
    <property type="entry name" value="RING-type E3 ubiquitin transferase"/>
    <property type="match status" value="1"/>
</dbReference>
<evidence type="ECO:0000256" key="1">
    <source>
        <dbReference type="ARBA" id="ARBA00000900"/>
    </source>
</evidence>
<evidence type="ECO:0000256" key="21">
    <source>
        <dbReference type="ARBA" id="ARBA00047899"/>
    </source>
</evidence>
<keyword evidence="15" id="KW-0067">ATP-binding</keyword>
<keyword evidence="4" id="KW-0723">Serine/threonine-protein kinase</keyword>
<dbReference type="Gene3D" id="2.90.10.10">
    <property type="entry name" value="Bulb-type lectin domain"/>
    <property type="match status" value="1"/>
</dbReference>
<dbReference type="FunFam" id="2.90.10.10:FF:000033">
    <property type="entry name" value="Serine/threonine-protein kinase"/>
    <property type="match status" value="1"/>
</dbReference>
<dbReference type="GO" id="GO:0016567">
    <property type="term" value="P:protein ubiquitination"/>
    <property type="evidence" value="ECO:0007669"/>
    <property type="project" value="InterPro"/>
</dbReference>
<keyword evidence="11" id="KW-0677">Repeat</keyword>
<evidence type="ECO:0000256" key="18">
    <source>
        <dbReference type="ARBA" id="ARBA00023157"/>
    </source>
</evidence>
<keyword evidence="12" id="KW-0547">Nucleotide-binding</keyword>
<organism evidence="29 30">
    <name type="scientific">Paspalum notatum var. saurae</name>
    <dbReference type="NCBI Taxonomy" id="547442"/>
    <lineage>
        <taxon>Eukaryota</taxon>
        <taxon>Viridiplantae</taxon>
        <taxon>Streptophyta</taxon>
        <taxon>Embryophyta</taxon>
        <taxon>Tracheophyta</taxon>
        <taxon>Spermatophyta</taxon>
        <taxon>Magnoliopsida</taxon>
        <taxon>Liliopsida</taxon>
        <taxon>Poales</taxon>
        <taxon>Poaceae</taxon>
        <taxon>PACMAD clade</taxon>
        <taxon>Panicoideae</taxon>
        <taxon>Andropogonodae</taxon>
        <taxon>Paspaleae</taxon>
        <taxon>Paspalinae</taxon>
        <taxon>Paspalum</taxon>
    </lineage>
</organism>
<dbReference type="SUPFAM" id="SSF51110">
    <property type="entry name" value="alpha-D-mannose-specific plant lectins"/>
    <property type="match status" value="1"/>
</dbReference>
<keyword evidence="9" id="KW-0732">Signal</keyword>
<comment type="catalytic activity">
    <reaction evidence="21">
        <text>L-threonyl-[protein] + ATP = O-phospho-L-threonyl-[protein] + ADP + H(+)</text>
        <dbReference type="Rhea" id="RHEA:46608"/>
        <dbReference type="Rhea" id="RHEA-COMP:11060"/>
        <dbReference type="Rhea" id="RHEA-COMP:11605"/>
        <dbReference type="ChEBI" id="CHEBI:15378"/>
        <dbReference type="ChEBI" id="CHEBI:30013"/>
        <dbReference type="ChEBI" id="CHEBI:30616"/>
        <dbReference type="ChEBI" id="CHEBI:61977"/>
        <dbReference type="ChEBI" id="CHEBI:456216"/>
        <dbReference type="EC" id="2.7.11.1"/>
    </reaction>
</comment>
<evidence type="ECO:0000256" key="25">
    <source>
        <dbReference type="SAM" id="Phobius"/>
    </source>
</evidence>
<dbReference type="Gene3D" id="1.25.10.10">
    <property type="entry name" value="Leucine-rich Repeat Variant"/>
    <property type="match status" value="1"/>
</dbReference>
<dbReference type="FunFam" id="3.30.40.10:FF:000455">
    <property type="entry name" value="RING-type E3 ubiquitin transferase"/>
    <property type="match status" value="1"/>
</dbReference>
<keyword evidence="10" id="KW-0430">Lectin</keyword>
<feature type="repeat" description="ARM" evidence="23">
    <location>
        <begin position="443"/>
        <end position="485"/>
    </location>
</feature>
<dbReference type="SMART" id="SM00108">
    <property type="entry name" value="B_lectin"/>
    <property type="match status" value="1"/>
</dbReference>
<comment type="subcellular location">
    <subcellularLocation>
        <location evidence="2">Membrane</location>
        <topology evidence="2">Single-pass type I membrane protein</topology>
    </subcellularLocation>
</comment>
<feature type="region of interest" description="Disordered" evidence="24">
    <location>
        <begin position="1577"/>
        <end position="1606"/>
    </location>
</feature>
<evidence type="ECO:0000256" key="23">
    <source>
        <dbReference type="PROSITE-ProRule" id="PRU00259"/>
    </source>
</evidence>
<keyword evidence="19" id="KW-0675">Receptor</keyword>
<dbReference type="GO" id="GO:0005524">
    <property type="term" value="F:ATP binding"/>
    <property type="evidence" value="ECO:0007669"/>
    <property type="project" value="UniProtKB-KW"/>
</dbReference>
<comment type="catalytic activity">
    <reaction evidence="22">
        <text>L-seryl-[protein] + ATP = O-phospho-L-seryl-[protein] + ADP + H(+)</text>
        <dbReference type="Rhea" id="RHEA:17989"/>
        <dbReference type="Rhea" id="RHEA-COMP:9863"/>
        <dbReference type="Rhea" id="RHEA-COMP:11604"/>
        <dbReference type="ChEBI" id="CHEBI:15378"/>
        <dbReference type="ChEBI" id="CHEBI:29999"/>
        <dbReference type="ChEBI" id="CHEBI:30616"/>
        <dbReference type="ChEBI" id="CHEBI:83421"/>
        <dbReference type="ChEBI" id="CHEBI:456216"/>
        <dbReference type="EC" id="2.7.11.1"/>
    </reaction>
</comment>
<dbReference type="SMART" id="SM00504">
    <property type="entry name" value="Ubox"/>
    <property type="match status" value="1"/>
</dbReference>
<dbReference type="InterPro" id="IPR045210">
    <property type="entry name" value="RING-Ubox_PUB"/>
</dbReference>
<dbReference type="GO" id="GO:0051707">
    <property type="term" value="P:response to other organism"/>
    <property type="evidence" value="ECO:0007669"/>
    <property type="project" value="UniProtKB-ARBA"/>
</dbReference>
<dbReference type="FunFam" id="3.30.200.20:FF:000178">
    <property type="entry name" value="serine/threonine-protein kinase PBS1-like"/>
    <property type="match status" value="1"/>
</dbReference>
<dbReference type="GO" id="GO:0016020">
    <property type="term" value="C:membrane"/>
    <property type="evidence" value="ECO:0007669"/>
    <property type="project" value="UniProtKB-SubCell"/>
</dbReference>
<dbReference type="SUPFAM" id="SSF48371">
    <property type="entry name" value="ARM repeat"/>
    <property type="match status" value="1"/>
</dbReference>
<dbReference type="Proteomes" id="UP001341281">
    <property type="component" value="Chromosome 05"/>
</dbReference>
<dbReference type="PROSITE" id="PS50176">
    <property type="entry name" value="ARM_REPEAT"/>
    <property type="match status" value="1"/>
</dbReference>
<evidence type="ECO:0000256" key="16">
    <source>
        <dbReference type="ARBA" id="ARBA00022989"/>
    </source>
</evidence>
<dbReference type="Pfam" id="PF25598">
    <property type="entry name" value="ARM_PUB"/>
    <property type="match status" value="1"/>
</dbReference>
<feature type="domain" description="Bulb-type lectin" evidence="27">
    <location>
        <begin position="822"/>
        <end position="955"/>
    </location>
</feature>
<evidence type="ECO:0000256" key="7">
    <source>
        <dbReference type="ARBA" id="ARBA00022679"/>
    </source>
</evidence>
<dbReference type="InterPro" id="IPR000225">
    <property type="entry name" value="Armadillo"/>
</dbReference>
<feature type="domain" description="Protein kinase" evidence="26">
    <location>
        <begin position="1303"/>
        <end position="1575"/>
    </location>
</feature>
<evidence type="ECO:0000259" key="26">
    <source>
        <dbReference type="PROSITE" id="PS50011"/>
    </source>
</evidence>
<proteinExistence type="predicted"/>
<dbReference type="GO" id="GO:0061630">
    <property type="term" value="F:ubiquitin protein ligase activity"/>
    <property type="evidence" value="ECO:0007669"/>
    <property type="project" value="UniProtKB-EC"/>
</dbReference>
<dbReference type="Pfam" id="PF00069">
    <property type="entry name" value="Pkinase"/>
    <property type="match status" value="1"/>
</dbReference>
<dbReference type="PROSITE" id="PS00108">
    <property type="entry name" value="PROTEIN_KINASE_ST"/>
    <property type="match status" value="1"/>
</dbReference>
<keyword evidence="13" id="KW-0418">Kinase</keyword>
<protein>
    <recommendedName>
        <fullName evidence="31">RING-type E3 ubiquitin transferase</fullName>
    </recommendedName>
</protein>
<dbReference type="InterPro" id="IPR051343">
    <property type="entry name" value="G-type_lectin_kinases/EP1-like"/>
</dbReference>
<dbReference type="FunFam" id="1.10.510.10:FF:000248">
    <property type="entry name" value="S-receptor-like kinase 5"/>
    <property type="match status" value="1"/>
</dbReference>
<evidence type="ECO:0000256" key="12">
    <source>
        <dbReference type="ARBA" id="ARBA00022741"/>
    </source>
</evidence>
<evidence type="ECO:0000256" key="22">
    <source>
        <dbReference type="ARBA" id="ARBA00048679"/>
    </source>
</evidence>
<keyword evidence="16 25" id="KW-1133">Transmembrane helix</keyword>
<dbReference type="InterPro" id="IPR013083">
    <property type="entry name" value="Znf_RING/FYVE/PHD"/>
</dbReference>
<dbReference type="InterPro" id="IPR001480">
    <property type="entry name" value="Bulb-type_lectin_dom"/>
</dbReference>
<keyword evidence="30" id="KW-1185">Reference proteome</keyword>
<dbReference type="EMBL" id="CP144749">
    <property type="protein sequence ID" value="WVZ77191.1"/>
    <property type="molecule type" value="Genomic_DNA"/>
</dbReference>
<evidence type="ECO:0000256" key="15">
    <source>
        <dbReference type="ARBA" id="ARBA00022840"/>
    </source>
</evidence>
<evidence type="ECO:0000313" key="30">
    <source>
        <dbReference type="Proteomes" id="UP001341281"/>
    </source>
</evidence>
<evidence type="ECO:0000256" key="20">
    <source>
        <dbReference type="ARBA" id="ARBA00023180"/>
    </source>
</evidence>
<feature type="compositionally biased region" description="Low complexity" evidence="24">
    <location>
        <begin position="1595"/>
        <end position="1606"/>
    </location>
</feature>
<evidence type="ECO:0000256" key="19">
    <source>
        <dbReference type="ARBA" id="ARBA00023170"/>
    </source>
</evidence>
<dbReference type="SMART" id="SM00185">
    <property type="entry name" value="ARM"/>
    <property type="match status" value="5"/>
</dbReference>
<name>A0AAQ3TPU9_PASNO</name>
<dbReference type="InterPro" id="IPR008271">
    <property type="entry name" value="Ser/Thr_kinase_AS"/>
</dbReference>
<dbReference type="Gene3D" id="3.30.200.20">
    <property type="entry name" value="Phosphorylase Kinase, domain 1"/>
    <property type="match status" value="1"/>
</dbReference>
<evidence type="ECO:0000256" key="14">
    <source>
        <dbReference type="ARBA" id="ARBA00022786"/>
    </source>
</evidence>
<evidence type="ECO:0000256" key="8">
    <source>
        <dbReference type="ARBA" id="ARBA00022692"/>
    </source>
</evidence>
<dbReference type="InterPro" id="IPR011009">
    <property type="entry name" value="Kinase-like_dom_sf"/>
</dbReference>
<dbReference type="PANTHER" id="PTHR47976">
    <property type="entry name" value="G-TYPE LECTIN S-RECEPTOR-LIKE SERINE/THREONINE-PROTEIN KINASE SD2-5"/>
    <property type="match status" value="1"/>
</dbReference>
<dbReference type="SUPFAM" id="SSF56112">
    <property type="entry name" value="Protein kinase-like (PK-like)"/>
    <property type="match status" value="1"/>
</dbReference>
<evidence type="ECO:0000256" key="11">
    <source>
        <dbReference type="ARBA" id="ARBA00022737"/>
    </source>
</evidence>
<reference evidence="29 30" key="1">
    <citation type="submission" date="2024-02" db="EMBL/GenBank/DDBJ databases">
        <title>High-quality chromosome-scale genome assembly of Pensacola bahiagrass (Paspalum notatum Flugge var. saurae).</title>
        <authorList>
            <person name="Vega J.M."/>
            <person name="Podio M."/>
            <person name="Orjuela J."/>
            <person name="Siena L.A."/>
            <person name="Pessino S.C."/>
            <person name="Combes M.C."/>
            <person name="Mariac C."/>
            <person name="Albertini E."/>
            <person name="Pupilli F."/>
            <person name="Ortiz J.P.A."/>
            <person name="Leblanc O."/>
        </authorList>
    </citation>
    <scope>NUCLEOTIDE SEQUENCE [LARGE SCALE GENOMIC DNA]</scope>
    <source>
        <strain evidence="29">R1</strain>
        <tissue evidence="29">Leaf</tissue>
    </source>
</reference>
<dbReference type="SMART" id="SM00220">
    <property type="entry name" value="S_TKc"/>
    <property type="match status" value="1"/>
</dbReference>
<evidence type="ECO:0000256" key="3">
    <source>
        <dbReference type="ARBA" id="ARBA00004906"/>
    </source>
</evidence>
<dbReference type="SUPFAM" id="SSF57850">
    <property type="entry name" value="RING/U-box"/>
    <property type="match status" value="1"/>
</dbReference>
<evidence type="ECO:0008006" key="31">
    <source>
        <dbReference type="Google" id="ProtNLM"/>
    </source>
</evidence>
<dbReference type="CDD" id="cd16664">
    <property type="entry name" value="RING-Ubox_PUB"/>
    <property type="match status" value="1"/>
</dbReference>
<evidence type="ECO:0000256" key="13">
    <source>
        <dbReference type="ARBA" id="ARBA00022777"/>
    </source>
</evidence>
<keyword evidence="18" id="KW-1015">Disulfide bond</keyword>
<keyword evidence="7" id="KW-0808">Transferase</keyword>
<dbReference type="Pfam" id="PF04564">
    <property type="entry name" value="U-box"/>
    <property type="match status" value="1"/>
</dbReference>
<evidence type="ECO:0000256" key="17">
    <source>
        <dbReference type="ARBA" id="ARBA00023136"/>
    </source>
</evidence>